<dbReference type="Gene3D" id="3.30.70.100">
    <property type="match status" value="1"/>
</dbReference>
<keyword evidence="1" id="KW-0812">Transmembrane</keyword>
<proteinExistence type="predicted"/>
<dbReference type="PROSITE" id="PS51502">
    <property type="entry name" value="S_R_A_B_BARREL"/>
    <property type="match status" value="1"/>
</dbReference>
<keyword evidence="4" id="KW-1185">Reference proteome</keyword>
<gene>
    <name evidence="3" type="ORF">ST47_g2431</name>
</gene>
<reference evidence="3 4" key="1">
    <citation type="journal article" date="2016" name="Sci. Rep.">
        <title>Draft genome sequencing and secretome analysis of fungal phytopathogen Ascochyta rabiei provides insight into the necrotrophic effector repertoire.</title>
        <authorList>
            <person name="Verma S."/>
            <person name="Gazara R.K."/>
            <person name="Nizam S."/>
            <person name="Parween S."/>
            <person name="Chattopadhyay D."/>
            <person name="Verma P.K."/>
        </authorList>
    </citation>
    <scope>NUCLEOTIDE SEQUENCE [LARGE SCALE GENOMIC DNA]</scope>
    <source>
        <strain evidence="3 4">ArDII</strain>
    </source>
</reference>
<dbReference type="AlphaFoldDB" id="A0A163JKV2"/>
<dbReference type="InterPro" id="IPR013097">
    <property type="entry name" value="Dabb"/>
</dbReference>
<organism evidence="3 4">
    <name type="scientific">Didymella rabiei</name>
    <name type="common">Chickpea ascochyta blight fungus</name>
    <name type="synonym">Mycosphaerella rabiei</name>
    <dbReference type="NCBI Taxonomy" id="5454"/>
    <lineage>
        <taxon>Eukaryota</taxon>
        <taxon>Fungi</taxon>
        <taxon>Dikarya</taxon>
        <taxon>Ascomycota</taxon>
        <taxon>Pezizomycotina</taxon>
        <taxon>Dothideomycetes</taxon>
        <taxon>Pleosporomycetidae</taxon>
        <taxon>Pleosporales</taxon>
        <taxon>Pleosporineae</taxon>
        <taxon>Didymellaceae</taxon>
        <taxon>Ascochyta</taxon>
    </lineage>
</organism>
<dbReference type="SUPFAM" id="SSF54909">
    <property type="entry name" value="Dimeric alpha+beta barrel"/>
    <property type="match status" value="1"/>
</dbReference>
<keyword evidence="1" id="KW-0472">Membrane</keyword>
<accession>A0A163JKV2</accession>
<dbReference type="InterPro" id="IPR011008">
    <property type="entry name" value="Dimeric_a/b-barrel"/>
</dbReference>
<protein>
    <recommendedName>
        <fullName evidence="2">Stress-response A/B barrel domain-containing protein</fullName>
    </recommendedName>
</protein>
<dbReference type="EMBL" id="JYNV01000105">
    <property type="protein sequence ID" value="KZM26427.1"/>
    <property type="molecule type" value="Genomic_DNA"/>
</dbReference>
<comment type="caution">
    <text evidence="3">The sequence shown here is derived from an EMBL/GenBank/DDBJ whole genome shotgun (WGS) entry which is preliminary data.</text>
</comment>
<evidence type="ECO:0000259" key="2">
    <source>
        <dbReference type="PROSITE" id="PS51502"/>
    </source>
</evidence>
<evidence type="ECO:0000313" key="4">
    <source>
        <dbReference type="Proteomes" id="UP000076837"/>
    </source>
</evidence>
<evidence type="ECO:0000313" key="3">
    <source>
        <dbReference type="EMBL" id="KZM26427.1"/>
    </source>
</evidence>
<dbReference type="Proteomes" id="UP000076837">
    <property type="component" value="Unassembled WGS sequence"/>
</dbReference>
<feature type="transmembrane region" description="Helical" evidence="1">
    <location>
        <begin position="68"/>
        <end position="90"/>
    </location>
</feature>
<name>A0A163JKV2_DIDRA</name>
<feature type="domain" description="Stress-response A/B barrel" evidence="2">
    <location>
        <begin position="4"/>
        <end position="188"/>
    </location>
</feature>
<evidence type="ECO:0000256" key="1">
    <source>
        <dbReference type="SAM" id="Phobius"/>
    </source>
</evidence>
<keyword evidence="1" id="KW-1133">Transmembrane helix</keyword>
<sequence length="191" mass="20880">MSQIIRMTLFKLSDAAVIQEAIQKYSTLTQDAVKVRSCVASICTSDVPITSPSSTVESPALRSPPVRLIIPVPAGGLMLGCGLCVCVCVCRREYRVQAQPSPVPCTMVPLDTDVERRGFKERDGKPYIQQATAHRLYDDPRSQGYTLAARTVFNSKADMDFYDNECAAHTAIKSFIKPKVGGPSLVTYMDA</sequence>